<evidence type="ECO:0000256" key="1">
    <source>
        <dbReference type="SAM" id="Phobius"/>
    </source>
</evidence>
<name>A0A0A9EHV9_ARUDO</name>
<dbReference type="AlphaFoldDB" id="A0A0A9EHV9"/>
<accession>A0A0A9EHV9</accession>
<feature type="transmembrane region" description="Helical" evidence="1">
    <location>
        <begin position="25"/>
        <end position="44"/>
    </location>
</feature>
<organism evidence="2">
    <name type="scientific">Arundo donax</name>
    <name type="common">Giant reed</name>
    <name type="synonym">Donax arundinaceus</name>
    <dbReference type="NCBI Taxonomy" id="35708"/>
    <lineage>
        <taxon>Eukaryota</taxon>
        <taxon>Viridiplantae</taxon>
        <taxon>Streptophyta</taxon>
        <taxon>Embryophyta</taxon>
        <taxon>Tracheophyta</taxon>
        <taxon>Spermatophyta</taxon>
        <taxon>Magnoliopsida</taxon>
        <taxon>Liliopsida</taxon>
        <taxon>Poales</taxon>
        <taxon>Poaceae</taxon>
        <taxon>PACMAD clade</taxon>
        <taxon>Arundinoideae</taxon>
        <taxon>Arundineae</taxon>
        <taxon>Arundo</taxon>
    </lineage>
</organism>
<proteinExistence type="predicted"/>
<protein>
    <submittedName>
        <fullName evidence="2">Uncharacterized protein</fullName>
    </submittedName>
</protein>
<reference evidence="2" key="2">
    <citation type="journal article" date="2015" name="Data Brief">
        <title>Shoot transcriptome of the giant reed, Arundo donax.</title>
        <authorList>
            <person name="Barrero R.A."/>
            <person name="Guerrero F.D."/>
            <person name="Moolhuijzen P."/>
            <person name="Goolsby J.A."/>
            <person name="Tidwell J."/>
            <person name="Bellgard S.E."/>
            <person name="Bellgard M.I."/>
        </authorList>
    </citation>
    <scope>NUCLEOTIDE SEQUENCE</scope>
    <source>
        <tissue evidence="2">Shoot tissue taken approximately 20 cm above the soil surface</tissue>
    </source>
</reference>
<keyword evidence="1" id="KW-0472">Membrane</keyword>
<sequence>MIPPIIPVITFESFESRHRSCPPVISTYITTNIVAIVLLARTWILQDI</sequence>
<keyword evidence="1" id="KW-1133">Transmembrane helix</keyword>
<evidence type="ECO:0000313" key="2">
    <source>
        <dbReference type="EMBL" id="JAD99656.1"/>
    </source>
</evidence>
<keyword evidence="1" id="KW-0812">Transmembrane</keyword>
<dbReference type="EMBL" id="GBRH01198239">
    <property type="protein sequence ID" value="JAD99656.1"/>
    <property type="molecule type" value="Transcribed_RNA"/>
</dbReference>
<reference evidence="2" key="1">
    <citation type="submission" date="2014-09" db="EMBL/GenBank/DDBJ databases">
        <authorList>
            <person name="Magalhaes I.L.F."/>
            <person name="Oliveira U."/>
            <person name="Santos F.R."/>
            <person name="Vidigal T.H.D.A."/>
            <person name="Brescovit A.D."/>
            <person name="Santos A.J."/>
        </authorList>
    </citation>
    <scope>NUCLEOTIDE SEQUENCE</scope>
    <source>
        <tissue evidence="2">Shoot tissue taken approximately 20 cm above the soil surface</tissue>
    </source>
</reference>